<accession>A0ABR7BIT9</accession>
<comment type="caution">
    <text evidence="1">The sequence shown here is derived from an EMBL/GenBank/DDBJ whole genome shotgun (WGS) entry which is preliminary data.</text>
</comment>
<proteinExistence type="predicted"/>
<dbReference type="RefSeq" id="WP_187519491.1">
    <property type="nucleotide sequence ID" value="NZ_JACONV010000017.1"/>
</dbReference>
<name>A0ABR7BIT9_9PSED</name>
<evidence type="ECO:0000313" key="2">
    <source>
        <dbReference type="Proteomes" id="UP000660131"/>
    </source>
</evidence>
<dbReference type="Proteomes" id="UP000660131">
    <property type="component" value="Unassembled WGS sequence"/>
</dbReference>
<gene>
    <name evidence="1" type="ORF">H8S56_19035</name>
</gene>
<dbReference type="EMBL" id="JACONV010000017">
    <property type="protein sequence ID" value="MBC3957109.1"/>
    <property type="molecule type" value="Genomic_DNA"/>
</dbReference>
<reference evidence="1 2" key="1">
    <citation type="submission" date="2020-08" db="EMBL/GenBank/DDBJ databases">
        <title>Putative novel bacterial strains isolated from necrotic wheat leaf tissues caused by Xanthomonas translucens.</title>
        <authorList>
            <person name="Tambong J.T."/>
        </authorList>
    </citation>
    <scope>NUCLEOTIDE SEQUENCE [LARGE SCALE GENOMIC DNA]</scope>
    <source>
        <strain evidence="1 2">DOAB 1067</strain>
    </source>
</reference>
<protein>
    <submittedName>
        <fullName evidence="1">Uncharacterized protein</fullName>
    </submittedName>
</protein>
<evidence type="ECO:0000313" key="1">
    <source>
        <dbReference type="EMBL" id="MBC3957109.1"/>
    </source>
</evidence>
<organism evidence="1 2">
    <name type="scientific">Pseudomonas triticifolii</name>
    <dbReference type="NCBI Taxonomy" id="2762592"/>
    <lineage>
        <taxon>Bacteria</taxon>
        <taxon>Pseudomonadati</taxon>
        <taxon>Pseudomonadota</taxon>
        <taxon>Gammaproteobacteria</taxon>
        <taxon>Pseudomonadales</taxon>
        <taxon>Pseudomonadaceae</taxon>
        <taxon>Pseudomonas</taxon>
    </lineage>
</organism>
<sequence length="215" mass="24491">MTVNIFKVDQYQAVSFTKAIRSRFDILRLWMDSIKVIINYFPPSEEITAAEIHIHSSRMSRLFYSSSTKTFSISFPFRIETNEGLFTVKTASGIDIDSRLSSDILLIASLLKDNGLVNEWALAEHFESQGEAASEFWPVLSELLGAEDGYLRFDHDPDPKRLKGHIHPLDHADLFYTNGASFKIGLHKKLALNEIVDILNRETDCHYLAKLTKPK</sequence>
<keyword evidence="2" id="KW-1185">Reference proteome</keyword>